<dbReference type="OrthoDB" id="272271at2759"/>
<dbReference type="InterPro" id="IPR006330">
    <property type="entry name" value="Ado/ade_deaminase"/>
</dbReference>
<comment type="similarity">
    <text evidence="2">Belongs to the metallo-dependent hydrolases superfamily. Adenosine and AMP deaminases family.</text>
</comment>
<dbReference type="InterPro" id="IPR001365">
    <property type="entry name" value="A_deaminase_dom"/>
</dbReference>
<keyword evidence="6" id="KW-0862">Zinc</keyword>
<dbReference type="PANTHER" id="PTHR11409">
    <property type="entry name" value="ADENOSINE DEAMINASE"/>
    <property type="match status" value="1"/>
</dbReference>
<proteinExistence type="inferred from homology"/>
<evidence type="ECO:0000313" key="11">
    <source>
        <dbReference type="Proteomes" id="UP000694044"/>
    </source>
</evidence>
<keyword evidence="11" id="KW-1185">Reference proteome</keyword>
<dbReference type="GO" id="GO:0046103">
    <property type="term" value="P:inosine biosynthetic process"/>
    <property type="evidence" value="ECO:0007669"/>
    <property type="project" value="TreeGrafter"/>
</dbReference>
<feature type="domain" description="Adenosine deaminase" evidence="9">
    <location>
        <begin position="14"/>
        <end position="258"/>
    </location>
</feature>
<keyword evidence="5" id="KW-0378">Hydrolase</keyword>
<evidence type="ECO:0000256" key="8">
    <source>
        <dbReference type="ARBA" id="ARBA00048787"/>
    </source>
</evidence>
<sequence length="506" mass="56135">MLDDKLAAYCRALPKVELHAHIHGSIRPSTLEEVLQDEAELNGTEPLRLPKNRSLDECFEMFGLIHQVVVSRRVLRRVVIEAVEDFAAENVKYLELRSTPRDLARDGATRADYVDEVVSALQECHARRDLDVEVRLLLSINRNQPLHLAEDTVAMALERKHERKCPFIVGIDLSGNSERPDCEFYRFEQVLERARAGGLKLAVHFAEHFDDQESARILNFGPDRLGHACCLPEPLYAKMLALRIPVEVCLTSNVHTLARYRRGGDCKCPSDAKLEVSGLCECGFTSHPHGKLLANERGQEQQLGVYPLCLCTDDYGVLDTTLSTEYLRAARAFALSKARLLEIAKAPIDTIFDHSQVARLKVLFEKQGTASERPMASRALLPVIVAVFSVCVAAIDASNATESAAALVFDIPECTRDQLQLGEAILTTEPNTLRCEDKIGIKSGMLLQSADAADELCGEQICLTALRTLLFTLPNCRYELWGLKFSAAKFLQHCGIATNATGIAVR</sequence>
<dbReference type="Pfam" id="PF00962">
    <property type="entry name" value="A_deaminase"/>
    <property type="match status" value="1"/>
</dbReference>
<evidence type="ECO:0000256" key="1">
    <source>
        <dbReference type="ARBA" id="ARBA00005058"/>
    </source>
</evidence>
<evidence type="ECO:0000313" key="10">
    <source>
        <dbReference type="EMBL" id="KAG7384571.1"/>
    </source>
</evidence>
<comment type="pathway">
    <text evidence="1">Purine metabolism; purine nucleoside salvage.</text>
</comment>
<evidence type="ECO:0000256" key="6">
    <source>
        <dbReference type="ARBA" id="ARBA00022833"/>
    </source>
</evidence>
<protein>
    <recommendedName>
        <fullName evidence="9">Adenosine deaminase domain-containing protein</fullName>
    </recommendedName>
</protein>
<keyword evidence="7" id="KW-0546">Nucleotide metabolism</keyword>
<evidence type="ECO:0000256" key="3">
    <source>
        <dbReference type="ARBA" id="ARBA00022723"/>
    </source>
</evidence>
<dbReference type="GO" id="GO:0046872">
    <property type="term" value="F:metal ion binding"/>
    <property type="evidence" value="ECO:0007669"/>
    <property type="project" value="UniProtKB-KW"/>
</dbReference>
<organism evidence="10 11">
    <name type="scientific">Phytophthora pseudosyringae</name>
    <dbReference type="NCBI Taxonomy" id="221518"/>
    <lineage>
        <taxon>Eukaryota</taxon>
        <taxon>Sar</taxon>
        <taxon>Stramenopiles</taxon>
        <taxon>Oomycota</taxon>
        <taxon>Peronosporomycetes</taxon>
        <taxon>Peronosporales</taxon>
        <taxon>Peronosporaceae</taxon>
        <taxon>Phytophthora</taxon>
    </lineage>
</organism>
<evidence type="ECO:0000256" key="5">
    <source>
        <dbReference type="ARBA" id="ARBA00022801"/>
    </source>
</evidence>
<evidence type="ECO:0000256" key="2">
    <source>
        <dbReference type="ARBA" id="ARBA00006676"/>
    </source>
</evidence>
<keyword evidence="4" id="KW-0660">Purine salvage</keyword>
<dbReference type="PANTHER" id="PTHR11409:SF42">
    <property type="entry name" value="ADENOSINE DEAMINASE-LIKE PROTEIN"/>
    <property type="match status" value="1"/>
</dbReference>
<dbReference type="GO" id="GO:0006154">
    <property type="term" value="P:adenosine catabolic process"/>
    <property type="evidence" value="ECO:0007669"/>
    <property type="project" value="TreeGrafter"/>
</dbReference>
<dbReference type="Proteomes" id="UP000694044">
    <property type="component" value="Unassembled WGS sequence"/>
</dbReference>
<comment type="caution">
    <text evidence="10">The sequence shown here is derived from an EMBL/GenBank/DDBJ whole genome shotgun (WGS) entry which is preliminary data.</text>
</comment>
<gene>
    <name evidence="10" type="ORF">PHYPSEUDO_002471</name>
</gene>
<keyword evidence="3" id="KW-0479">Metal-binding</keyword>
<accession>A0A8T1VTQ7</accession>
<dbReference type="AlphaFoldDB" id="A0A8T1VTQ7"/>
<reference evidence="10" key="1">
    <citation type="submission" date="2021-02" db="EMBL/GenBank/DDBJ databases">
        <authorList>
            <person name="Palmer J.M."/>
        </authorList>
    </citation>
    <scope>NUCLEOTIDE SEQUENCE</scope>
    <source>
        <strain evidence="10">SCRP734</strain>
    </source>
</reference>
<dbReference type="GO" id="GO:0006166">
    <property type="term" value="P:purine ribonucleoside salvage"/>
    <property type="evidence" value="ECO:0007669"/>
    <property type="project" value="UniProtKB-KW"/>
</dbReference>
<name>A0A8T1VTQ7_9STRA</name>
<dbReference type="GO" id="GO:0009117">
    <property type="term" value="P:nucleotide metabolic process"/>
    <property type="evidence" value="ECO:0007669"/>
    <property type="project" value="UniProtKB-KW"/>
</dbReference>
<evidence type="ECO:0000256" key="4">
    <source>
        <dbReference type="ARBA" id="ARBA00022726"/>
    </source>
</evidence>
<evidence type="ECO:0000259" key="9">
    <source>
        <dbReference type="Pfam" id="PF00962"/>
    </source>
</evidence>
<dbReference type="EMBL" id="JAGDFM010000144">
    <property type="protein sequence ID" value="KAG7384571.1"/>
    <property type="molecule type" value="Genomic_DNA"/>
</dbReference>
<evidence type="ECO:0000256" key="7">
    <source>
        <dbReference type="ARBA" id="ARBA00023080"/>
    </source>
</evidence>
<dbReference type="GO" id="GO:0004000">
    <property type="term" value="F:adenosine deaminase activity"/>
    <property type="evidence" value="ECO:0007669"/>
    <property type="project" value="TreeGrafter"/>
</dbReference>
<comment type="catalytic activity">
    <reaction evidence="8">
        <text>N(6)-methyl-AMP + H2O + H(+) = IMP + methylamine</text>
        <dbReference type="Rhea" id="RHEA:16001"/>
        <dbReference type="ChEBI" id="CHEBI:15377"/>
        <dbReference type="ChEBI" id="CHEBI:15378"/>
        <dbReference type="ChEBI" id="CHEBI:58053"/>
        <dbReference type="ChEBI" id="CHEBI:59338"/>
        <dbReference type="ChEBI" id="CHEBI:144842"/>
    </reaction>
    <physiologicalReaction direction="left-to-right" evidence="8">
        <dbReference type="Rhea" id="RHEA:16002"/>
    </physiologicalReaction>
</comment>